<dbReference type="Proteomes" id="UP000243459">
    <property type="component" value="Chromosome 5"/>
</dbReference>
<dbReference type="EMBL" id="CM007385">
    <property type="protein sequence ID" value="ONK69236.1"/>
    <property type="molecule type" value="Genomic_DNA"/>
</dbReference>
<protein>
    <submittedName>
        <fullName evidence="1">Uncharacterized protein</fullName>
    </submittedName>
</protein>
<reference evidence="2" key="1">
    <citation type="journal article" date="2017" name="Nat. Commun.">
        <title>The asparagus genome sheds light on the origin and evolution of a young Y chromosome.</title>
        <authorList>
            <person name="Harkess A."/>
            <person name="Zhou J."/>
            <person name="Xu C."/>
            <person name="Bowers J.E."/>
            <person name="Van der Hulst R."/>
            <person name="Ayyampalayam S."/>
            <person name="Mercati F."/>
            <person name="Riccardi P."/>
            <person name="McKain M.R."/>
            <person name="Kakrana A."/>
            <person name="Tang H."/>
            <person name="Ray J."/>
            <person name="Groenendijk J."/>
            <person name="Arikit S."/>
            <person name="Mathioni S.M."/>
            <person name="Nakano M."/>
            <person name="Shan H."/>
            <person name="Telgmann-Rauber A."/>
            <person name="Kanno A."/>
            <person name="Yue Z."/>
            <person name="Chen H."/>
            <person name="Li W."/>
            <person name="Chen Y."/>
            <person name="Xu X."/>
            <person name="Zhang Y."/>
            <person name="Luo S."/>
            <person name="Chen H."/>
            <person name="Gao J."/>
            <person name="Mao Z."/>
            <person name="Pires J.C."/>
            <person name="Luo M."/>
            <person name="Kudrna D."/>
            <person name="Wing R.A."/>
            <person name="Meyers B.C."/>
            <person name="Yi K."/>
            <person name="Kong H."/>
            <person name="Lavrijsen P."/>
            <person name="Sunseri F."/>
            <person name="Falavigna A."/>
            <person name="Ye Y."/>
            <person name="Leebens-Mack J.H."/>
            <person name="Chen G."/>
        </authorList>
    </citation>
    <scope>NUCLEOTIDE SEQUENCE [LARGE SCALE GENOMIC DNA]</scope>
    <source>
        <strain evidence="2">cv. DH0086</strain>
    </source>
</reference>
<dbReference type="Gramene" id="ONK69236">
    <property type="protein sequence ID" value="ONK69236"/>
    <property type="gene ID" value="A4U43_C05F20750"/>
</dbReference>
<evidence type="ECO:0000313" key="2">
    <source>
        <dbReference type="Proteomes" id="UP000243459"/>
    </source>
</evidence>
<dbReference type="AlphaFoldDB" id="A0A5P1ETE1"/>
<accession>A0A5P1ETE1</accession>
<evidence type="ECO:0000313" key="1">
    <source>
        <dbReference type="EMBL" id="ONK69236.1"/>
    </source>
</evidence>
<proteinExistence type="predicted"/>
<organism evidence="1 2">
    <name type="scientific">Asparagus officinalis</name>
    <name type="common">Garden asparagus</name>
    <dbReference type="NCBI Taxonomy" id="4686"/>
    <lineage>
        <taxon>Eukaryota</taxon>
        <taxon>Viridiplantae</taxon>
        <taxon>Streptophyta</taxon>
        <taxon>Embryophyta</taxon>
        <taxon>Tracheophyta</taxon>
        <taxon>Spermatophyta</taxon>
        <taxon>Magnoliopsida</taxon>
        <taxon>Liliopsida</taxon>
        <taxon>Asparagales</taxon>
        <taxon>Asparagaceae</taxon>
        <taxon>Asparagoideae</taxon>
        <taxon>Asparagus</taxon>
    </lineage>
</organism>
<sequence length="150" mass="17176">MTSDVNSSSFFKNSTDAISCLARPSGFERPIKLRRRRLAPISLRYKPYRCFVAGSGRSLPPCTKGRMSSSKRARFSQSSCQELLKKYQKLHLVYKPWLDERHLQEYKSAIGLLDATSLGSMKDNGGDKTNVSWVQESYMNYPMDIQKLRP</sequence>
<name>A0A5P1ETE1_ASPOF</name>
<gene>
    <name evidence="1" type="ORF">A4U43_C05F20750</name>
</gene>
<keyword evidence="2" id="KW-1185">Reference proteome</keyword>